<name>A0A9W8TYD1_9AGAR</name>
<feature type="compositionally biased region" description="Polar residues" evidence="1">
    <location>
        <begin position="159"/>
        <end position="176"/>
    </location>
</feature>
<proteinExistence type="predicted"/>
<comment type="caution">
    <text evidence="2">The sequence shown here is derived from an EMBL/GenBank/DDBJ whole genome shotgun (WGS) entry which is preliminary data.</text>
</comment>
<keyword evidence="3" id="KW-1185">Reference proteome</keyword>
<evidence type="ECO:0000313" key="3">
    <source>
        <dbReference type="Proteomes" id="UP001142393"/>
    </source>
</evidence>
<dbReference type="EMBL" id="JANVFU010000006">
    <property type="protein sequence ID" value="KAJ3745037.1"/>
    <property type="molecule type" value="Genomic_DNA"/>
</dbReference>
<evidence type="ECO:0000313" key="2">
    <source>
        <dbReference type="EMBL" id="KAJ3745037.1"/>
    </source>
</evidence>
<evidence type="ECO:0000256" key="1">
    <source>
        <dbReference type="SAM" id="MobiDB-lite"/>
    </source>
</evidence>
<accession>A0A9W8TYD1</accession>
<dbReference type="AlphaFoldDB" id="A0A9W8TYD1"/>
<dbReference type="Proteomes" id="UP001142393">
    <property type="component" value="Unassembled WGS sequence"/>
</dbReference>
<reference evidence="2 3" key="1">
    <citation type="journal article" date="2023" name="Proc. Natl. Acad. Sci. U.S.A.">
        <title>A global phylogenomic analysis of the shiitake genus Lentinula.</title>
        <authorList>
            <person name="Sierra-Patev S."/>
            <person name="Min B."/>
            <person name="Naranjo-Ortiz M."/>
            <person name="Looney B."/>
            <person name="Konkel Z."/>
            <person name="Slot J.C."/>
            <person name="Sakamoto Y."/>
            <person name="Steenwyk J.L."/>
            <person name="Rokas A."/>
            <person name="Carro J."/>
            <person name="Camarero S."/>
            <person name="Ferreira P."/>
            <person name="Molpeceres G."/>
            <person name="Ruiz-Duenas F.J."/>
            <person name="Serrano A."/>
            <person name="Henrissat B."/>
            <person name="Drula E."/>
            <person name="Hughes K.W."/>
            <person name="Mata J.L."/>
            <person name="Ishikawa N.K."/>
            <person name="Vargas-Isla R."/>
            <person name="Ushijima S."/>
            <person name="Smith C.A."/>
            <person name="Donoghue J."/>
            <person name="Ahrendt S."/>
            <person name="Andreopoulos W."/>
            <person name="He G."/>
            <person name="LaButti K."/>
            <person name="Lipzen A."/>
            <person name="Ng V."/>
            <person name="Riley R."/>
            <person name="Sandor L."/>
            <person name="Barry K."/>
            <person name="Martinez A.T."/>
            <person name="Xiao Y."/>
            <person name="Gibbons J.G."/>
            <person name="Terashima K."/>
            <person name="Grigoriev I.V."/>
            <person name="Hibbett D."/>
        </authorList>
    </citation>
    <scope>NUCLEOTIDE SEQUENCE [LARGE SCALE GENOMIC DNA]</scope>
    <source>
        <strain evidence="2 3">TFB7810</strain>
    </source>
</reference>
<feature type="region of interest" description="Disordered" evidence="1">
    <location>
        <begin position="158"/>
        <end position="189"/>
    </location>
</feature>
<sequence length="409" mass="45881">MSSSLFHASAPQKRKLDSGELSINIPNNRNVLTICDDHQTTVKPPKLRRILAKHSNDIFSDTSSSDTLEPFFLESVTESHSTSESIDTIMNHYRKISFRILRINLLHRDATAQMDKPAHIIEDIYDINGEEDKLAWPLNVPPKEHVIIAPKPRAADVPVNSTRVLRSSQRHSSSPLASKSPTPIPSAPPTITLAATRLEEPLELSSSSSSSSSLPTLAAPVVKTEAEAGQIPPYKKLPSRGDSVQKRIAKLQADPWSDPLKLTAKSVFCVGCQKSVCLDKRFDYYPGFWETHKRRCPFVQNGKLRQGKSVDVSVYLLWMFLGSEVSSSSNSAYCSSEFSRSTRLDRARRTILSKTNVMYLSFYNDGIDGHQLWHGPSYSLYQLFIRTNPYALHRLPYLAHIIILPLNIQ</sequence>
<organism evidence="2 3">
    <name type="scientific">Lentinula detonsa</name>
    <dbReference type="NCBI Taxonomy" id="2804962"/>
    <lineage>
        <taxon>Eukaryota</taxon>
        <taxon>Fungi</taxon>
        <taxon>Dikarya</taxon>
        <taxon>Basidiomycota</taxon>
        <taxon>Agaricomycotina</taxon>
        <taxon>Agaricomycetes</taxon>
        <taxon>Agaricomycetidae</taxon>
        <taxon>Agaricales</taxon>
        <taxon>Marasmiineae</taxon>
        <taxon>Omphalotaceae</taxon>
        <taxon>Lentinula</taxon>
    </lineage>
</organism>
<gene>
    <name evidence="2" type="ORF">DFH05DRAFT_1114435</name>
</gene>
<protein>
    <submittedName>
        <fullName evidence="2">Uncharacterized protein</fullName>
    </submittedName>
</protein>